<name>A0A4Z1HAF5_9HELO</name>
<dbReference type="Proteomes" id="UP000297452">
    <property type="component" value="Unassembled WGS sequence"/>
</dbReference>
<feature type="region of interest" description="Disordered" evidence="1">
    <location>
        <begin position="106"/>
        <end position="155"/>
    </location>
</feature>
<protein>
    <submittedName>
        <fullName evidence="2">Uncharacterized protein</fullName>
    </submittedName>
</protein>
<feature type="compositionally biased region" description="Polar residues" evidence="1">
    <location>
        <begin position="27"/>
        <end position="39"/>
    </location>
</feature>
<reference evidence="2 3" key="1">
    <citation type="submission" date="2017-12" db="EMBL/GenBank/DDBJ databases">
        <title>Comparative genomics of Botrytis spp.</title>
        <authorList>
            <person name="Valero-Jimenez C.A."/>
            <person name="Tapia P."/>
            <person name="Veloso J."/>
            <person name="Silva-Moreno E."/>
            <person name="Staats M."/>
            <person name="Valdes J.H."/>
            <person name="Van Kan J.A.L."/>
        </authorList>
    </citation>
    <scope>NUCLEOTIDE SEQUENCE [LARGE SCALE GENOMIC DNA]</scope>
    <source>
        <strain evidence="2 3">MUCL2120</strain>
    </source>
</reference>
<feature type="compositionally biased region" description="Basic residues" evidence="1">
    <location>
        <begin position="143"/>
        <end position="155"/>
    </location>
</feature>
<organism evidence="2 3">
    <name type="scientific">Botryotinia narcissicola</name>
    <dbReference type="NCBI Taxonomy" id="278944"/>
    <lineage>
        <taxon>Eukaryota</taxon>
        <taxon>Fungi</taxon>
        <taxon>Dikarya</taxon>
        <taxon>Ascomycota</taxon>
        <taxon>Pezizomycotina</taxon>
        <taxon>Leotiomycetes</taxon>
        <taxon>Helotiales</taxon>
        <taxon>Sclerotiniaceae</taxon>
        <taxon>Botryotinia</taxon>
    </lineage>
</organism>
<feature type="region of interest" description="Disordered" evidence="1">
    <location>
        <begin position="68"/>
        <end position="89"/>
    </location>
</feature>
<feature type="compositionally biased region" description="Basic and acidic residues" evidence="1">
    <location>
        <begin position="79"/>
        <end position="89"/>
    </location>
</feature>
<gene>
    <name evidence="2" type="ORF">BOTNAR_1352g00030</name>
</gene>
<dbReference type="OrthoDB" id="3563423at2759"/>
<evidence type="ECO:0000256" key="1">
    <source>
        <dbReference type="SAM" id="MobiDB-lite"/>
    </source>
</evidence>
<keyword evidence="3" id="KW-1185">Reference proteome</keyword>
<accession>A0A4Z1HAF5</accession>
<evidence type="ECO:0000313" key="2">
    <source>
        <dbReference type="EMBL" id="TGO43720.1"/>
    </source>
</evidence>
<dbReference type="EMBL" id="PQXJ01001346">
    <property type="protein sequence ID" value="TGO43720.1"/>
    <property type="molecule type" value="Genomic_DNA"/>
</dbReference>
<proteinExistence type="predicted"/>
<feature type="region of interest" description="Disordered" evidence="1">
    <location>
        <begin position="1"/>
        <end position="50"/>
    </location>
</feature>
<dbReference type="AlphaFoldDB" id="A0A4Z1HAF5"/>
<feature type="compositionally biased region" description="Polar residues" evidence="1">
    <location>
        <begin position="8"/>
        <end position="18"/>
    </location>
</feature>
<feature type="compositionally biased region" description="Basic and acidic residues" evidence="1">
    <location>
        <begin position="106"/>
        <end position="118"/>
    </location>
</feature>
<sequence length="155" mass="17570">MVKKFLRPTQNQGSNPDPSQKKHKQANVFSQLRNKTNAPRVQAASDAERDAKRFEFRGIYEALQSLTARAEANPKIQAGKKEYDEEREKERLRLRRQEIEKKVAEYRAKQNKEEELKRNGNSSAVSGEKKRPNGASASSSTGKSKRKGTAKKPVT</sequence>
<evidence type="ECO:0000313" key="3">
    <source>
        <dbReference type="Proteomes" id="UP000297452"/>
    </source>
</evidence>
<comment type="caution">
    <text evidence="2">The sequence shown here is derived from an EMBL/GenBank/DDBJ whole genome shotgun (WGS) entry which is preliminary data.</text>
</comment>